<evidence type="ECO:0000259" key="2">
    <source>
        <dbReference type="Pfam" id="PF07319"/>
    </source>
</evidence>
<keyword evidence="3" id="KW-0067">ATP-binding</keyword>
<feature type="domain" description="IstB-like ATP-binding" evidence="1">
    <location>
        <begin position="103"/>
        <end position="308"/>
    </location>
</feature>
<evidence type="ECO:0000313" key="4">
    <source>
        <dbReference type="Proteomes" id="UP000199516"/>
    </source>
</evidence>
<keyword evidence="3" id="KW-0378">Hydrolase</keyword>
<dbReference type="InterPro" id="IPR009928">
    <property type="entry name" value="DnaI_N"/>
</dbReference>
<dbReference type="PANTHER" id="PTHR30050:SF8">
    <property type="entry name" value="PRIMOSOMAL PROTEIN DNAI"/>
    <property type="match status" value="1"/>
</dbReference>
<name>A0A1I2CKF6_9BACI</name>
<dbReference type="PANTHER" id="PTHR30050">
    <property type="entry name" value="CHROMOSOMAL REPLICATION INITIATOR PROTEIN DNAA"/>
    <property type="match status" value="1"/>
</dbReference>
<protein>
    <submittedName>
        <fullName evidence="3">Replicative DNA helicase loader DnaI</fullName>
    </submittedName>
</protein>
<dbReference type="GO" id="GO:0006260">
    <property type="term" value="P:DNA replication"/>
    <property type="evidence" value="ECO:0007669"/>
    <property type="project" value="TreeGrafter"/>
</dbReference>
<dbReference type="EMBL" id="FONT01000003">
    <property type="protein sequence ID" value="SFE68796.1"/>
    <property type="molecule type" value="Genomic_DNA"/>
</dbReference>
<dbReference type="RefSeq" id="WP_091660007.1">
    <property type="nucleotide sequence ID" value="NZ_FONT01000003.1"/>
</dbReference>
<dbReference type="OrthoDB" id="61127at2"/>
<dbReference type="STRING" id="930128.SAMN05192532_10351"/>
<evidence type="ECO:0000313" key="3">
    <source>
        <dbReference type="EMBL" id="SFE68796.1"/>
    </source>
</evidence>
<dbReference type="GO" id="GO:0005524">
    <property type="term" value="F:ATP binding"/>
    <property type="evidence" value="ECO:0007669"/>
    <property type="project" value="InterPro"/>
</dbReference>
<accession>A0A1I2CKF6</accession>
<sequence length="314" mass="36407">MQSIRSSLDHFMGDTPWRNRYEKLKQEVLHYPRIQSFLKENEDVKQEEINKNLSQLFEYKQEWQHCDACPGLKDCPNIMSGYQPELSADNGTLSIRYHPCRLKVKEEETIRHQKLIKSMYIPKEILNATFEDIEQDHASRLSASNLCLKFALQTLPGESGQGLYLHGKFGVGKTYMMGALANELAARDISTMLVYVPDFFREMKQALSDGSVQEKIDQVKKVEVLILDDIGAETTSAWVRDDILGVILHYRMMEKLPTLYTSNYDYEELETHLSYSQKGGIEQLKAKRIMERIKHLTTPVFLDGKNRRENNQFS</sequence>
<dbReference type="SUPFAM" id="SSF52540">
    <property type="entry name" value="P-loop containing nucleoside triphosphate hydrolases"/>
    <property type="match status" value="1"/>
</dbReference>
<gene>
    <name evidence="3" type="ORF">SAMN05192532_10351</name>
</gene>
<dbReference type="Pfam" id="PF07319">
    <property type="entry name" value="DnaI_N"/>
    <property type="match status" value="1"/>
</dbReference>
<dbReference type="GO" id="GO:0004386">
    <property type="term" value="F:helicase activity"/>
    <property type="evidence" value="ECO:0007669"/>
    <property type="project" value="UniProtKB-KW"/>
</dbReference>
<organism evidence="3 4">
    <name type="scientific">Alteribacillus iranensis</name>
    <dbReference type="NCBI Taxonomy" id="930128"/>
    <lineage>
        <taxon>Bacteria</taxon>
        <taxon>Bacillati</taxon>
        <taxon>Bacillota</taxon>
        <taxon>Bacilli</taxon>
        <taxon>Bacillales</taxon>
        <taxon>Bacillaceae</taxon>
        <taxon>Alteribacillus</taxon>
    </lineage>
</organism>
<feature type="domain" description="Primosomal DnaI N-terminal" evidence="2">
    <location>
        <begin position="1"/>
        <end position="97"/>
    </location>
</feature>
<dbReference type="Proteomes" id="UP000199516">
    <property type="component" value="Unassembled WGS sequence"/>
</dbReference>
<dbReference type="InterPro" id="IPR027417">
    <property type="entry name" value="P-loop_NTPase"/>
</dbReference>
<dbReference type="NCBIfam" id="NF006505">
    <property type="entry name" value="PRK08939.1"/>
    <property type="match status" value="1"/>
</dbReference>
<dbReference type="AlphaFoldDB" id="A0A1I2CKF6"/>
<evidence type="ECO:0000259" key="1">
    <source>
        <dbReference type="Pfam" id="PF01695"/>
    </source>
</evidence>
<proteinExistence type="predicted"/>
<dbReference type="InterPro" id="IPR002611">
    <property type="entry name" value="IstB_ATP-bd"/>
</dbReference>
<keyword evidence="3" id="KW-0547">Nucleotide-binding</keyword>
<keyword evidence="3" id="KW-0347">Helicase</keyword>
<dbReference type="CDD" id="cd00009">
    <property type="entry name" value="AAA"/>
    <property type="match status" value="1"/>
</dbReference>
<dbReference type="Pfam" id="PF01695">
    <property type="entry name" value="IstB_IS21"/>
    <property type="match status" value="1"/>
</dbReference>
<reference evidence="3 4" key="1">
    <citation type="submission" date="2016-10" db="EMBL/GenBank/DDBJ databases">
        <authorList>
            <person name="de Groot N.N."/>
        </authorList>
    </citation>
    <scope>NUCLEOTIDE SEQUENCE [LARGE SCALE GENOMIC DNA]</scope>
    <source>
        <strain evidence="3 4">DSM 23995</strain>
    </source>
</reference>
<keyword evidence="4" id="KW-1185">Reference proteome</keyword>
<dbReference type="Gene3D" id="3.40.50.300">
    <property type="entry name" value="P-loop containing nucleotide triphosphate hydrolases"/>
    <property type="match status" value="1"/>
</dbReference>